<dbReference type="InterPro" id="IPR005133">
    <property type="entry name" value="PhaG_MnhG_YufB"/>
</dbReference>
<keyword evidence="4" id="KW-1185">Reference proteome</keyword>
<protein>
    <submittedName>
        <fullName evidence="3">Na+-H+ antiporter subunit protein</fullName>
    </submittedName>
</protein>
<keyword evidence="2" id="KW-0472">Membrane</keyword>
<reference evidence="4" key="1">
    <citation type="submission" date="2015-02" db="EMBL/GenBank/DDBJ databases">
        <authorList>
            <person name="Chooi Y.-H."/>
        </authorList>
    </citation>
    <scope>NUCLEOTIDE SEQUENCE [LARGE SCALE GENOMIC DNA]</scope>
    <source>
        <strain evidence="4">strain Y</strain>
    </source>
</reference>
<feature type="transmembrane region" description="Helical" evidence="2">
    <location>
        <begin position="12"/>
        <end position="31"/>
    </location>
</feature>
<dbReference type="KEGG" id="fiy:BN1229_v1_3881"/>
<dbReference type="PANTHER" id="PTHR34703:SF1">
    <property type="entry name" value="ANTIPORTER SUBUNIT MNHG2-RELATED"/>
    <property type="match status" value="1"/>
</dbReference>
<evidence type="ECO:0000256" key="2">
    <source>
        <dbReference type="SAM" id="Phobius"/>
    </source>
</evidence>
<keyword evidence="2" id="KW-1133">Transmembrane helix</keyword>
<dbReference type="AlphaFoldDB" id="A0A0D6JKF8"/>
<dbReference type="EMBL" id="LN829119">
    <property type="protein sequence ID" value="CPR22448.1"/>
    <property type="molecule type" value="Genomic_DNA"/>
</dbReference>
<evidence type="ECO:0000256" key="1">
    <source>
        <dbReference type="SAM" id="MobiDB-lite"/>
    </source>
</evidence>
<accession>A0A0D6JKF8</accession>
<name>A0A0D6JKF8_9HYPH</name>
<feature type="compositionally biased region" description="Basic and acidic residues" evidence="1">
    <location>
        <begin position="101"/>
        <end position="125"/>
    </location>
</feature>
<feature type="region of interest" description="Disordered" evidence="1">
    <location>
        <begin position="99"/>
        <end position="125"/>
    </location>
</feature>
<proteinExistence type="predicted"/>
<dbReference type="Proteomes" id="UP000033187">
    <property type="component" value="Chromosome 1"/>
</dbReference>
<sequence>MMEQIVDIASWILIVLGSFFIITGAAGMLRMPDLFTRMHAASVIETLGATLLVVGLMLQAGFTLVSAKLVFVLLLFFFIGPVAAHALAQAALHAGVEPMLDEDRRNREPPGGAEKNETDPVEPKT</sequence>
<feature type="transmembrane region" description="Helical" evidence="2">
    <location>
        <begin position="43"/>
        <end position="65"/>
    </location>
</feature>
<dbReference type="KEGG" id="fil:BN1229_v1_3892"/>
<dbReference type="RefSeq" id="WP_197540869.1">
    <property type="nucleotide sequence ID" value="NZ_LN829118.1"/>
</dbReference>
<feature type="transmembrane region" description="Helical" evidence="2">
    <location>
        <begin position="71"/>
        <end position="96"/>
    </location>
</feature>
<evidence type="ECO:0000313" key="3">
    <source>
        <dbReference type="EMBL" id="CPR22448.1"/>
    </source>
</evidence>
<dbReference type="GO" id="GO:0015385">
    <property type="term" value="F:sodium:proton antiporter activity"/>
    <property type="evidence" value="ECO:0007669"/>
    <property type="project" value="TreeGrafter"/>
</dbReference>
<evidence type="ECO:0000313" key="4">
    <source>
        <dbReference type="Proteomes" id="UP000033187"/>
    </source>
</evidence>
<keyword evidence="2" id="KW-0812">Transmembrane</keyword>
<dbReference type="Pfam" id="PF03334">
    <property type="entry name" value="PhaG_MnhG_YufB"/>
    <property type="match status" value="1"/>
</dbReference>
<organism evidence="3 4">
    <name type="scientific">Candidatus Filomicrobium marinum</name>
    <dbReference type="NCBI Taxonomy" id="1608628"/>
    <lineage>
        <taxon>Bacteria</taxon>
        <taxon>Pseudomonadati</taxon>
        <taxon>Pseudomonadota</taxon>
        <taxon>Alphaproteobacteria</taxon>
        <taxon>Hyphomicrobiales</taxon>
        <taxon>Hyphomicrobiaceae</taxon>
        <taxon>Filomicrobium</taxon>
    </lineage>
</organism>
<dbReference type="NCBIfam" id="TIGR01300">
    <property type="entry name" value="CPA3_mnhG_phaG"/>
    <property type="match status" value="1"/>
</dbReference>
<gene>
    <name evidence="3" type="ORF">YBN1229_v1_3881</name>
</gene>
<dbReference type="PANTHER" id="PTHR34703">
    <property type="entry name" value="ANTIPORTER SUBUNIT MNHG2-RELATED"/>
    <property type="match status" value="1"/>
</dbReference>